<dbReference type="InterPro" id="IPR029058">
    <property type="entry name" value="AB_hydrolase_fold"/>
</dbReference>
<dbReference type="RefSeq" id="WP_165229436.1">
    <property type="nucleotide sequence ID" value="NZ_JAAKZV010000001.1"/>
</dbReference>
<evidence type="ECO:0000313" key="4">
    <source>
        <dbReference type="Proteomes" id="UP000481583"/>
    </source>
</evidence>
<organism evidence="3 4">
    <name type="scientific">Streptomyces coryli</name>
    <dbReference type="NCBI Taxonomy" id="1128680"/>
    <lineage>
        <taxon>Bacteria</taxon>
        <taxon>Bacillati</taxon>
        <taxon>Actinomycetota</taxon>
        <taxon>Actinomycetes</taxon>
        <taxon>Kitasatosporales</taxon>
        <taxon>Streptomycetaceae</taxon>
        <taxon>Streptomyces</taxon>
    </lineage>
</organism>
<dbReference type="Gene3D" id="3.40.50.1820">
    <property type="entry name" value="alpha/beta hydrolase"/>
    <property type="match status" value="1"/>
</dbReference>
<dbReference type="PANTHER" id="PTHR33428">
    <property type="entry name" value="CHLOROPHYLLASE-2, CHLOROPLASTIC"/>
    <property type="match status" value="1"/>
</dbReference>
<evidence type="ECO:0000259" key="2">
    <source>
        <dbReference type="Pfam" id="PF12740"/>
    </source>
</evidence>
<protein>
    <submittedName>
        <fullName evidence="3">Alpha/beta hydrolase</fullName>
    </submittedName>
</protein>
<dbReference type="SUPFAM" id="SSF53474">
    <property type="entry name" value="alpha/beta-Hydrolases"/>
    <property type="match status" value="1"/>
</dbReference>
<reference evidence="3 4" key="1">
    <citation type="submission" date="2020-02" db="EMBL/GenBank/DDBJ databases">
        <title>Whole-genome analyses of novel actinobacteria.</title>
        <authorList>
            <person name="Sahin N."/>
        </authorList>
    </citation>
    <scope>NUCLEOTIDE SEQUENCE [LARGE SCALE GENOMIC DNA]</scope>
    <source>
        <strain evidence="3 4">A7024</strain>
    </source>
</reference>
<proteinExistence type="predicted"/>
<dbReference type="AlphaFoldDB" id="A0A6G4TTI5"/>
<dbReference type="GO" id="GO:0016787">
    <property type="term" value="F:hydrolase activity"/>
    <property type="evidence" value="ECO:0007669"/>
    <property type="project" value="UniProtKB-KW"/>
</dbReference>
<keyword evidence="4" id="KW-1185">Reference proteome</keyword>
<sequence length="293" mass="29567">MSSGSRLSRRGFLGAAAAGALTALGSTGTARAADAVEQRYAAPGPRPVTAADVTGYRLVYPADLGAGDVLAPIVTWGNGTGSTPAAYDGLLRHLASWGFAVVASVSTATAKGTEMLDGARYLVAQNGAAGSVFEGRLDTGRVGAAGHSQGAGGAVNATTASGGLITTTVPVALPDERWVSPGDEFYPERLTHPVFFLGGSQDVIIAPPATLRGFYDRVPGAAAMAVLTGAGHNVIQGNGGGFRGYLTAWLRYRLAGDGTAAGAFTGTTPEITTNSAWQNQALKNLSRGAAADE</sequence>
<feature type="signal peptide" evidence="1">
    <location>
        <begin position="1"/>
        <end position="32"/>
    </location>
</feature>
<dbReference type="PANTHER" id="PTHR33428:SF14">
    <property type="entry name" value="CARBOXYLESTERASE TYPE B DOMAIN-CONTAINING PROTEIN"/>
    <property type="match status" value="1"/>
</dbReference>
<evidence type="ECO:0000256" key="1">
    <source>
        <dbReference type="SAM" id="SignalP"/>
    </source>
</evidence>
<accession>A0A6G4TTI5</accession>
<dbReference type="Pfam" id="PF12740">
    <property type="entry name" value="PETase"/>
    <property type="match status" value="1"/>
</dbReference>
<dbReference type="PROSITE" id="PS51318">
    <property type="entry name" value="TAT"/>
    <property type="match status" value="1"/>
</dbReference>
<keyword evidence="1" id="KW-0732">Signal</keyword>
<evidence type="ECO:0000313" key="3">
    <source>
        <dbReference type="EMBL" id="NGN62337.1"/>
    </source>
</evidence>
<dbReference type="Proteomes" id="UP000481583">
    <property type="component" value="Unassembled WGS sequence"/>
</dbReference>
<feature type="chain" id="PRO_5026126330" evidence="1">
    <location>
        <begin position="33"/>
        <end position="293"/>
    </location>
</feature>
<gene>
    <name evidence="3" type="ORF">G5C51_00220</name>
</gene>
<keyword evidence="3" id="KW-0378">Hydrolase</keyword>
<dbReference type="InterPro" id="IPR006311">
    <property type="entry name" value="TAT_signal"/>
</dbReference>
<name>A0A6G4TTI5_9ACTN</name>
<feature type="domain" description="PET hydrolase/cutinase-like" evidence="2">
    <location>
        <begin position="51"/>
        <end position="267"/>
    </location>
</feature>
<comment type="caution">
    <text evidence="3">The sequence shown here is derived from an EMBL/GenBank/DDBJ whole genome shotgun (WGS) entry which is preliminary data.</text>
</comment>
<dbReference type="InterPro" id="IPR041127">
    <property type="entry name" value="PET_hydrolase/cutinase-like"/>
</dbReference>
<dbReference type="EMBL" id="JAAKZV010000001">
    <property type="protein sequence ID" value="NGN62337.1"/>
    <property type="molecule type" value="Genomic_DNA"/>
</dbReference>